<sequence>MAPLSVVHLLVAGLQLDAPRAHVHQQVEEPVQELHGKVVGLHVPAQLRLFGPVGSAVTEQEQAAGLRGAEVEGDGARFLGVPLGQGDEGLRGLKGDGVQGGHVLAAEDQVAVQADFRVSLDG</sequence>
<dbReference type="Ensembl" id="ENSELUT00000022214.3">
    <property type="protein sequence ID" value="ENSELUP00000013624.2"/>
    <property type="gene ID" value="ENSELUG00000013710.3"/>
</dbReference>
<evidence type="ECO:0000256" key="1">
    <source>
        <dbReference type="SAM" id="SignalP"/>
    </source>
</evidence>
<dbReference type="AlphaFoldDB" id="A0A3P8YAK9"/>
<evidence type="ECO:0008006" key="4">
    <source>
        <dbReference type="Google" id="ProtNLM"/>
    </source>
</evidence>
<feature type="signal peptide" evidence="1">
    <location>
        <begin position="1"/>
        <end position="21"/>
    </location>
</feature>
<reference evidence="3" key="1">
    <citation type="journal article" date="2014" name="PLoS ONE">
        <title>The genome and linkage map of the northern pike (Esox lucius): conserved synteny revealed between the salmonid sister group and the Neoteleostei.</title>
        <authorList>
            <person name="Rondeau E.B."/>
            <person name="Minkley D.R."/>
            <person name="Leong J.S."/>
            <person name="Messmer A.M."/>
            <person name="Jantzen J.R."/>
            <person name="von Schalburg K.R."/>
            <person name="Lemon C."/>
            <person name="Bird N.H."/>
            <person name="Koop B.F."/>
        </authorList>
    </citation>
    <scope>NUCLEOTIDE SEQUENCE</scope>
</reference>
<evidence type="ECO:0000313" key="3">
    <source>
        <dbReference type="Proteomes" id="UP000265140"/>
    </source>
</evidence>
<dbReference type="GeneTree" id="ENSGT01030000234819"/>
<accession>A0A3P8YAK9</accession>
<dbReference type="OMA" id="PRAHINQ"/>
<reference evidence="2" key="2">
    <citation type="submission" date="2020-02" db="EMBL/GenBank/DDBJ databases">
        <title>Esox lucius (northern pike) genome, fEsoLuc1, primary haplotype.</title>
        <authorList>
            <person name="Myers G."/>
            <person name="Karagic N."/>
            <person name="Meyer A."/>
            <person name="Pippel M."/>
            <person name="Reichard M."/>
            <person name="Winkler S."/>
            <person name="Tracey A."/>
            <person name="Sims Y."/>
            <person name="Howe K."/>
            <person name="Rhie A."/>
            <person name="Formenti G."/>
            <person name="Durbin R."/>
            <person name="Fedrigo O."/>
            <person name="Jarvis E.D."/>
        </authorList>
    </citation>
    <scope>NUCLEOTIDE SEQUENCE [LARGE SCALE GENOMIC DNA]</scope>
</reference>
<protein>
    <recommendedName>
        <fullName evidence="4">Secreted protein</fullName>
    </recommendedName>
</protein>
<dbReference type="Proteomes" id="UP000265140">
    <property type="component" value="Chromosome 24"/>
</dbReference>
<name>A0A3P8YAK9_ESOLU</name>
<reference evidence="2" key="3">
    <citation type="submission" date="2025-08" db="UniProtKB">
        <authorList>
            <consortium name="Ensembl"/>
        </authorList>
    </citation>
    <scope>IDENTIFICATION</scope>
</reference>
<keyword evidence="1" id="KW-0732">Signal</keyword>
<feature type="chain" id="PRO_5044226651" description="Secreted protein" evidence="1">
    <location>
        <begin position="22"/>
        <end position="122"/>
    </location>
</feature>
<proteinExistence type="predicted"/>
<keyword evidence="3" id="KW-1185">Reference proteome</keyword>
<dbReference type="InParanoid" id="A0A3P8YAK9"/>
<organism evidence="2 3">
    <name type="scientific">Esox lucius</name>
    <name type="common">Northern pike</name>
    <dbReference type="NCBI Taxonomy" id="8010"/>
    <lineage>
        <taxon>Eukaryota</taxon>
        <taxon>Metazoa</taxon>
        <taxon>Chordata</taxon>
        <taxon>Craniata</taxon>
        <taxon>Vertebrata</taxon>
        <taxon>Euteleostomi</taxon>
        <taxon>Actinopterygii</taxon>
        <taxon>Neopterygii</taxon>
        <taxon>Teleostei</taxon>
        <taxon>Protacanthopterygii</taxon>
        <taxon>Esociformes</taxon>
        <taxon>Esocidae</taxon>
        <taxon>Esox</taxon>
    </lineage>
</organism>
<evidence type="ECO:0000313" key="2">
    <source>
        <dbReference type="Ensembl" id="ENSELUP00000013624.2"/>
    </source>
</evidence>
<reference evidence="2" key="4">
    <citation type="submission" date="2025-09" db="UniProtKB">
        <authorList>
            <consortium name="Ensembl"/>
        </authorList>
    </citation>
    <scope>IDENTIFICATION</scope>
</reference>